<dbReference type="Proteomes" id="UP001152795">
    <property type="component" value="Unassembled WGS sequence"/>
</dbReference>
<evidence type="ECO:0000313" key="2">
    <source>
        <dbReference type="Proteomes" id="UP001152795"/>
    </source>
</evidence>
<keyword evidence="2" id="KW-1185">Reference proteome</keyword>
<proteinExistence type="predicted"/>
<name>A0A7D9MIK2_PARCT</name>
<feature type="non-terminal residue" evidence="1">
    <location>
        <position position="1"/>
    </location>
</feature>
<dbReference type="EMBL" id="CACRXK020042451">
    <property type="protein sequence ID" value="CAB4045845.1"/>
    <property type="molecule type" value="Genomic_DNA"/>
</dbReference>
<feature type="non-terminal residue" evidence="1">
    <location>
        <position position="82"/>
    </location>
</feature>
<comment type="caution">
    <text evidence="1">The sequence shown here is derived from an EMBL/GenBank/DDBJ whole genome shotgun (WGS) entry which is preliminary data.</text>
</comment>
<organism evidence="1 2">
    <name type="scientific">Paramuricea clavata</name>
    <name type="common">Red gorgonian</name>
    <name type="synonym">Violescent sea-whip</name>
    <dbReference type="NCBI Taxonomy" id="317549"/>
    <lineage>
        <taxon>Eukaryota</taxon>
        <taxon>Metazoa</taxon>
        <taxon>Cnidaria</taxon>
        <taxon>Anthozoa</taxon>
        <taxon>Octocorallia</taxon>
        <taxon>Malacalcyonacea</taxon>
        <taxon>Plexauridae</taxon>
        <taxon>Paramuricea</taxon>
    </lineage>
</organism>
<evidence type="ECO:0000313" key="1">
    <source>
        <dbReference type="EMBL" id="CAB4045845.1"/>
    </source>
</evidence>
<gene>
    <name evidence="1" type="ORF">PACLA_8A086627</name>
</gene>
<protein>
    <submittedName>
        <fullName evidence="1">Uncharacterized protein</fullName>
    </submittedName>
</protein>
<sequence length="82" mass="9502">IPTRETRSTNATNGILLEAAKCKTVSYQKSFYVRVANVWNTLPCLIKETNETVVSFKFSLMQHYKDLPKEIYNPEDPRTFKS</sequence>
<dbReference type="AlphaFoldDB" id="A0A7D9MIK2"/>
<dbReference type="OrthoDB" id="6014994at2759"/>
<accession>A0A7D9MIK2</accession>
<reference evidence="1" key="1">
    <citation type="submission" date="2020-04" db="EMBL/GenBank/DDBJ databases">
        <authorList>
            <person name="Alioto T."/>
            <person name="Alioto T."/>
            <person name="Gomez Garrido J."/>
        </authorList>
    </citation>
    <scope>NUCLEOTIDE SEQUENCE</scope>
    <source>
        <strain evidence="1">A484AB</strain>
    </source>
</reference>